<dbReference type="InterPro" id="IPR002178">
    <property type="entry name" value="PTS_EIIA_type-2_dom"/>
</dbReference>
<keyword evidence="10 12" id="KW-1133">Transmembrane helix</keyword>
<feature type="transmembrane region" description="Helical" evidence="12">
    <location>
        <begin position="482"/>
        <end position="501"/>
    </location>
</feature>
<evidence type="ECO:0000256" key="8">
    <source>
        <dbReference type="ARBA" id="ARBA00022683"/>
    </source>
</evidence>
<keyword evidence="6" id="KW-0762">Sugar transport</keyword>
<evidence type="ECO:0000256" key="12">
    <source>
        <dbReference type="SAM" id="Phobius"/>
    </source>
</evidence>
<feature type="domain" description="PTS EIIB type-2" evidence="14">
    <location>
        <begin position="174"/>
        <end position="269"/>
    </location>
</feature>
<dbReference type="GO" id="GO:0005886">
    <property type="term" value="C:plasma membrane"/>
    <property type="evidence" value="ECO:0007669"/>
    <property type="project" value="UniProtKB-SubCell"/>
</dbReference>
<dbReference type="Pfam" id="PF02302">
    <property type="entry name" value="PTS_IIB"/>
    <property type="match status" value="1"/>
</dbReference>
<dbReference type="FunFam" id="3.40.930.10:FF:000009">
    <property type="entry name" value="PTS system, fructose specific IIABC component"/>
    <property type="match status" value="1"/>
</dbReference>
<evidence type="ECO:0000313" key="17">
    <source>
        <dbReference type="Proteomes" id="UP000031189"/>
    </source>
</evidence>
<accession>A0A0B3VZL2</accession>
<evidence type="ECO:0000256" key="2">
    <source>
        <dbReference type="ARBA" id="ARBA00004496"/>
    </source>
</evidence>
<feature type="transmembrane region" description="Helical" evidence="12">
    <location>
        <begin position="622"/>
        <end position="643"/>
    </location>
</feature>
<dbReference type="SUPFAM" id="SSF52794">
    <property type="entry name" value="PTS system IIB component-like"/>
    <property type="match status" value="1"/>
</dbReference>
<sequence>MRIIDLISKDSVKLNLVSKDKLNVIDELVDLVDNSGNLNDSDEYKEAILAREELSTTAIGEGVAIPHAKNKSVKDACLAAGISKKGIDYEAFDDTLSYLFFMIAAPDGANDTHLEVLSRLSTILMDESFRNDLINASSVDEFLNLINAKEKEKFPEEEVKEVVVEDKKSKLPTILAVTACPTGIAHTFMAAESLSQKAANKGVSIKVETNGSAGVKNVLTKEEIENATCIIVAADKNVEMNRFNGKKVIITKVADGIHKADELIDKAVKGDAPIFHGLKESDTQDSSNEKESIGRQFYKHLMNGVSHMLPFVVGGGILIALAFLFDDYTINPANFGMNTPLAAFFKTIGGQAFGFMLPVLAGYIAMSIADRPGLAVGFVGGIIASAGYTFGNLMNYDAKTAISAGFLGALLAGFVGGYLVLLLKKLFSYLPDALEGIKPVLLFPVFGILLIGLIMISVNPIVGSVNTALNNFLASMSGTSKILLGTILGAMMAIDMGGPFNKAAYVFGTAQLTVVNAGLEQFAIMAAVMIGGMVPPLAIALATTFFKNRFSESERKSGIVNYVMGLSFITEGAIPFAAADPLHVIPACVVGSGIAGALSMAFGCGLRAPHGGIFVLPTIINFPMYLVALVVGSVVGAILLAILKKPLDKAK</sequence>
<dbReference type="NCBIfam" id="TIGR00848">
    <property type="entry name" value="fruA"/>
    <property type="match status" value="1"/>
</dbReference>
<dbReference type="Pfam" id="PF02378">
    <property type="entry name" value="PTS_EIIC"/>
    <property type="match status" value="1"/>
</dbReference>
<organism evidence="16 17">
    <name type="scientific">Terrisporobacter othiniensis</name>
    <dbReference type="NCBI Taxonomy" id="1577792"/>
    <lineage>
        <taxon>Bacteria</taxon>
        <taxon>Bacillati</taxon>
        <taxon>Bacillota</taxon>
        <taxon>Clostridia</taxon>
        <taxon>Peptostreptococcales</taxon>
        <taxon>Peptostreptococcaceae</taxon>
        <taxon>Terrisporobacter</taxon>
    </lineage>
</organism>
<dbReference type="OrthoDB" id="9782569at2"/>
<dbReference type="InterPro" id="IPR050864">
    <property type="entry name" value="Bacterial_PTS_Sugar_Transport"/>
</dbReference>
<dbReference type="InterPro" id="IPR003353">
    <property type="entry name" value="PTS_IIB_fruc"/>
</dbReference>
<dbReference type="GO" id="GO:0005737">
    <property type="term" value="C:cytoplasm"/>
    <property type="evidence" value="ECO:0007669"/>
    <property type="project" value="UniProtKB-SubCell"/>
</dbReference>
<feature type="transmembrane region" description="Helical" evidence="12">
    <location>
        <begin position="441"/>
        <end position="462"/>
    </location>
</feature>
<keyword evidence="5" id="KW-0597">Phosphoprotein</keyword>
<dbReference type="PROSITE" id="PS00372">
    <property type="entry name" value="PTS_EIIA_TYPE_2_HIS"/>
    <property type="match status" value="1"/>
</dbReference>
<dbReference type="PANTHER" id="PTHR30505:SF28">
    <property type="entry name" value="PTS SYSTEM 2-O-ALPHA-MANNOSYL-D-GLYCERATE-SPECIFIC EIIABC COMPONENT"/>
    <property type="match status" value="1"/>
</dbReference>
<keyword evidence="11 12" id="KW-0472">Membrane</keyword>
<dbReference type="CDD" id="cd05569">
    <property type="entry name" value="PTS_IIB_fructose"/>
    <property type="match status" value="1"/>
</dbReference>
<dbReference type="InterPro" id="IPR004715">
    <property type="entry name" value="PTS_IIA_fruc"/>
</dbReference>
<dbReference type="Gene3D" id="3.40.50.2300">
    <property type="match status" value="1"/>
</dbReference>
<comment type="caution">
    <text evidence="16">The sequence shown here is derived from an EMBL/GenBank/DDBJ whole genome shotgun (WGS) entry which is preliminary data.</text>
</comment>
<dbReference type="CDD" id="cd00211">
    <property type="entry name" value="PTS_IIA_fru"/>
    <property type="match status" value="1"/>
</dbReference>
<keyword evidence="8" id="KW-0598">Phosphotransferase system</keyword>
<evidence type="ECO:0000256" key="1">
    <source>
        <dbReference type="ARBA" id="ARBA00004429"/>
    </source>
</evidence>
<dbReference type="PROSITE" id="PS51099">
    <property type="entry name" value="PTS_EIIB_TYPE_2"/>
    <property type="match status" value="1"/>
</dbReference>
<dbReference type="AlphaFoldDB" id="A0A0B3VZL2"/>
<evidence type="ECO:0000256" key="7">
    <source>
        <dbReference type="ARBA" id="ARBA00022679"/>
    </source>
</evidence>
<dbReference type="PROSITE" id="PS51094">
    <property type="entry name" value="PTS_EIIA_TYPE_2"/>
    <property type="match status" value="1"/>
</dbReference>
<feature type="domain" description="PTS EIIC type-2" evidence="15">
    <location>
        <begin position="297"/>
        <end position="651"/>
    </location>
</feature>
<dbReference type="GO" id="GO:0022877">
    <property type="term" value="F:protein-N(PI)-phosphohistidine-fructose phosphotransferase system transporter activity"/>
    <property type="evidence" value="ECO:0007669"/>
    <property type="project" value="InterPro"/>
</dbReference>
<dbReference type="InterPro" id="IPR013014">
    <property type="entry name" value="PTS_EIIC_2"/>
</dbReference>
<feature type="transmembrane region" description="Helical" evidence="12">
    <location>
        <begin position="584"/>
        <end position="602"/>
    </location>
</feature>
<keyword evidence="3" id="KW-0813">Transport</keyword>
<evidence type="ECO:0000256" key="4">
    <source>
        <dbReference type="ARBA" id="ARBA00022475"/>
    </source>
</evidence>
<dbReference type="PROSITE" id="PS51104">
    <property type="entry name" value="PTS_EIIC_TYPE_2"/>
    <property type="match status" value="1"/>
</dbReference>
<feature type="transmembrane region" description="Helical" evidence="12">
    <location>
        <begin position="373"/>
        <end position="390"/>
    </location>
</feature>
<dbReference type="RefSeq" id="WP_039678615.1">
    <property type="nucleotide sequence ID" value="NZ_JAWGXO010000003.1"/>
</dbReference>
<dbReference type="GO" id="GO:0005351">
    <property type="term" value="F:carbohydrate:proton symporter activity"/>
    <property type="evidence" value="ECO:0007669"/>
    <property type="project" value="InterPro"/>
</dbReference>
<evidence type="ECO:0000313" key="16">
    <source>
        <dbReference type="EMBL" id="KHS58239.1"/>
    </source>
</evidence>
<dbReference type="PANTHER" id="PTHR30505">
    <property type="entry name" value="FRUCTOSE-LIKE PERMEASE"/>
    <property type="match status" value="1"/>
</dbReference>
<dbReference type="SUPFAM" id="SSF55804">
    <property type="entry name" value="Phoshotransferase/anion transport protein"/>
    <property type="match status" value="1"/>
</dbReference>
<evidence type="ECO:0000256" key="9">
    <source>
        <dbReference type="ARBA" id="ARBA00022692"/>
    </source>
</evidence>
<dbReference type="InterPro" id="IPR036095">
    <property type="entry name" value="PTS_EIIB-like_sf"/>
</dbReference>
<dbReference type="InterPro" id="IPR003352">
    <property type="entry name" value="PTS_EIIC"/>
</dbReference>
<dbReference type="EMBL" id="JWHR01000044">
    <property type="protein sequence ID" value="KHS58239.1"/>
    <property type="molecule type" value="Genomic_DNA"/>
</dbReference>
<evidence type="ECO:0000256" key="10">
    <source>
        <dbReference type="ARBA" id="ARBA00022989"/>
    </source>
</evidence>
<evidence type="ECO:0000256" key="11">
    <source>
        <dbReference type="ARBA" id="ARBA00023136"/>
    </source>
</evidence>
<dbReference type="InterPro" id="IPR016152">
    <property type="entry name" value="PTrfase/Anion_transptr"/>
</dbReference>
<gene>
    <name evidence="16" type="ORF">QX51_03945</name>
</gene>
<dbReference type="GO" id="GO:0090563">
    <property type="term" value="F:protein-phosphocysteine-sugar phosphotransferase activity"/>
    <property type="evidence" value="ECO:0007669"/>
    <property type="project" value="TreeGrafter"/>
</dbReference>
<comment type="subcellular location">
    <subcellularLocation>
        <location evidence="1">Cell inner membrane</location>
        <topology evidence="1">Multi-pass membrane protein</topology>
    </subcellularLocation>
    <subcellularLocation>
        <location evidence="2">Cytoplasm</location>
    </subcellularLocation>
</comment>
<dbReference type="GO" id="GO:0009401">
    <property type="term" value="P:phosphoenolpyruvate-dependent sugar phosphotransferase system"/>
    <property type="evidence" value="ECO:0007669"/>
    <property type="project" value="UniProtKB-KW"/>
</dbReference>
<feature type="transmembrane region" description="Helical" evidence="12">
    <location>
        <begin position="558"/>
        <end position="577"/>
    </location>
</feature>
<keyword evidence="9 12" id="KW-0812">Transmembrane</keyword>
<reference evidence="16 17" key="1">
    <citation type="submission" date="2014-12" db="EMBL/GenBank/DDBJ databases">
        <title>Draft genome sequence of Terrisporobacter sp. 08-306576, isolated from the blood culture of a bacteremia patient.</title>
        <authorList>
            <person name="Lund L.C."/>
            <person name="Sydenham T.V."/>
            <person name="Hogh S.V."/>
            <person name="Skov M.N."/>
            <person name="Kemp M."/>
            <person name="Justesen U.S."/>
        </authorList>
    </citation>
    <scope>NUCLEOTIDE SEQUENCE [LARGE SCALE GENOMIC DNA]</scope>
    <source>
        <strain evidence="16 17">08-306576</strain>
    </source>
</reference>
<feature type="domain" description="PTS EIIA type-2" evidence="13">
    <location>
        <begin position="5"/>
        <end position="149"/>
    </location>
</feature>
<keyword evidence="7" id="KW-0808">Transferase</keyword>
<keyword evidence="4" id="KW-1003">Cell membrane</keyword>
<evidence type="ECO:0000256" key="3">
    <source>
        <dbReference type="ARBA" id="ARBA00022448"/>
    </source>
</evidence>
<name>A0A0B3VZL2_9FIRM</name>
<dbReference type="InterPro" id="IPR013011">
    <property type="entry name" value="PTS_EIIB_2"/>
</dbReference>
<dbReference type="NCBIfam" id="TIGR01427">
    <property type="entry name" value="PTS_IIC_fructo"/>
    <property type="match status" value="1"/>
</dbReference>
<dbReference type="FunFam" id="3.40.50.2300:FF:000014">
    <property type="entry name" value="PTS system fructose-like transporter subunit IIB"/>
    <property type="match status" value="1"/>
</dbReference>
<dbReference type="Gene3D" id="3.40.930.10">
    <property type="entry name" value="Mannitol-specific EII, Chain A"/>
    <property type="match status" value="1"/>
</dbReference>
<feature type="transmembrane region" description="Helical" evidence="12">
    <location>
        <begin position="402"/>
        <end position="421"/>
    </location>
</feature>
<proteinExistence type="predicted"/>
<evidence type="ECO:0000256" key="5">
    <source>
        <dbReference type="ARBA" id="ARBA00022553"/>
    </source>
</evidence>
<dbReference type="InterPro" id="IPR006327">
    <property type="entry name" value="PTS_IIC_fruc"/>
</dbReference>
<dbReference type="Pfam" id="PF00359">
    <property type="entry name" value="PTS_EIIA_2"/>
    <property type="match status" value="1"/>
</dbReference>
<evidence type="ECO:0000259" key="15">
    <source>
        <dbReference type="PROSITE" id="PS51104"/>
    </source>
</evidence>
<protein>
    <submittedName>
        <fullName evidence="16">PTS fructose transporter subunit IIC</fullName>
    </submittedName>
</protein>
<dbReference type="InterPro" id="IPR003501">
    <property type="entry name" value="PTS_EIIB_2/3"/>
</dbReference>
<feature type="transmembrane region" description="Helical" evidence="12">
    <location>
        <begin position="345"/>
        <end position="366"/>
    </location>
</feature>
<keyword evidence="17" id="KW-1185">Reference proteome</keyword>
<evidence type="ECO:0000259" key="14">
    <source>
        <dbReference type="PROSITE" id="PS51099"/>
    </source>
</evidence>
<dbReference type="STRING" id="1577792.QX51_03945"/>
<feature type="transmembrane region" description="Helical" evidence="12">
    <location>
        <begin position="522"/>
        <end position="546"/>
    </location>
</feature>
<evidence type="ECO:0000256" key="6">
    <source>
        <dbReference type="ARBA" id="ARBA00022597"/>
    </source>
</evidence>
<evidence type="ECO:0000259" key="13">
    <source>
        <dbReference type="PROSITE" id="PS51094"/>
    </source>
</evidence>
<feature type="transmembrane region" description="Helical" evidence="12">
    <location>
        <begin position="305"/>
        <end position="325"/>
    </location>
</feature>
<dbReference type="NCBIfam" id="TIGR00829">
    <property type="entry name" value="FRU"/>
    <property type="match status" value="1"/>
</dbReference>
<dbReference type="Proteomes" id="UP000031189">
    <property type="component" value="Unassembled WGS sequence"/>
</dbReference>